<dbReference type="AlphaFoldDB" id="A0A3N4L6M4"/>
<feature type="compositionally biased region" description="Low complexity" evidence="1">
    <location>
        <begin position="475"/>
        <end position="485"/>
    </location>
</feature>
<keyword evidence="4" id="KW-1185">Reference proteome</keyword>
<dbReference type="InParanoid" id="A0A3N4L6M4"/>
<dbReference type="STRING" id="1392247.A0A3N4L6M4"/>
<dbReference type="GO" id="GO:0016020">
    <property type="term" value="C:membrane"/>
    <property type="evidence" value="ECO:0007669"/>
    <property type="project" value="InterPro"/>
</dbReference>
<proteinExistence type="predicted"/>
<dbReference type="Proteomes" id="UP000277580">
    <property type="component" value="Unassembled WGS sequence"/>
</dbReference>
<protein>
    <recommendedName>
        <fullName evidence="2">Peroxin/Ferlin domain-containing protein</fullName>
    </recommendedName>
</protein>
<dbReference type="InterPro" id="IPR006614">
    <property type="entry name" value="Peroxin/Ferlin"/>
</dbReference>
<evidence type="ECO:0000256" key="1">
    <source>
        <dbReference type="SAM" id="MobiDB-lite"/>
    </source>
</evidence>
<reference evidence="3 4" key="1">
    <citation type="journal article" date="2018" name="Nat. Ecol. Evol.">
        <title>Pezizomycetes genomes reveal the molecular basis of ectomycorrhizal truffle lifestyle.</title>
        <authorList>
            <person name="Murat C."/>
            <person name="Payen T."/>
            <person name="Noel B."/>
            <person name="Kuo A."/>
            <person name="Morin E."/>
            <person name="Chen J."/>
            <person name="Kohler A."/>
            <person name="Krizsan K."/>
            <person name="Balestrini R."/>
            <person name="Da Silva C."/>
            <person name="Montanini B."/>
            <person name="Hainaut M."/>
            <person name="Levati E."/>
            <person name="Barry K.W."/>
            <person name="Belfiori B."/>
            <person name="Cichocki N."/>
            <person name="Clum A."/>
            <person name="Dockter R.B."/>
            <person name="Fauchery L."/>
            <person name="Guy J."/>
            <person name="Iotti M."/>
            <person name="Le Tacon F."/>
            <person name="Lindquist E.A."/>
            <person name="Lipzen A."/>
            <person name="Malagnac F."/>
            <person name="Mello A."/>
            <person name="Molinier V."/>
            <person name="Miyauchi S."/>
            <person name="Poulain J."/>
            <person name="Riccioni C."/>
            <person name="Rubini A."/>
            <person name="Sitrit Y."/>
            <person name="Splivallo R."/>
            <person name="Traeger S."/>
            <person name="Wang M."/>
            <person name="Zifcakova L."/>
            <person name="Wipf D."/>
            <person name="Zambonelli A."/>
            <person name="Paolocci F."/>
            <person name="Nowrousian M."/>
            <person name="Ottonello S."/>
            <person name="Baldrian P."/>
            <person name="Spatafora J.W."/>
            <person name="Henrissat B."/>
            <person name="Nagy L.G."/>
            <person name="Aury J.M."/>
            <person name="Wincker P."/>
            <person name="Grigoriev I.V."/>
            <person name="Bonfante P."/>
            <person name="Martin F.M."/>
        </authorList>
    </citation>
    <scope>NUCLEOTIDE SEQUENCE [LARGE SCALE GENOMIC DNA]</scope>
    <source>
        <strain evidence="3 4">CCBAS932</strain>
    </source>
</reference>
<feature type="non-terminal residue" evidence="3">
    <location>
        <position position="520"/>
    </location>
</feature>
<name>A0A3N4L6M4_9PEZI</name>
<feature type="domain" description="Peroxin/Ferlin" evidence="2">
    <location>
        <begin position="235"/>
        <end position="271"/>
    </location>
</feature>
<accession>A0A3N4L6M4</accession>
<evidence type="ECO:0000313" key="4">
    <source>
        <dbReference type="Proteomes" id="UP000277580"/>
    </source>
</evidence>
<evidence type="ECO:0000259" key="2">
    <source>
        <dbReference type="SMART" id="SM00694"/>
    </source>
</evidence>
<gene>
    <name evidence="3" type="ORF">P167DRAFT_569624</name>
</gene>
<feature type="region of interest" description="Disordered" evidence="1">
    <location>
        <begin position="334"/>
        <end position="353"/>
    </location>
</feature>
<dbReference type="OrthoDB" id="72441at2759"/>
<feature type="compositionally biased region" description="Polar residues" evidence="1">
    <location>
        <begin position="43"/>
        <end position="53"/>
    </location>
</feature>
<sequence>MATAPSANASLSTTPTPSRITLFDNTNTLPTAPSPSPSPTASDENLPSASSSKAPGGRRETLRKAIAHRKYKRWSVDPFPSDEHLSVASGESPDPRAAGVVERVGGDEEVVVGAGSGSGGEEGERGRMRSDTGGNRPRVDGDGEERRTGRRKDGREEKEVAEIDILYENQRGMFVCGIPLFSAKGLLNFDPGPWQNKHHHDSAVSIVNAQVPDPSWAWAWKTWYVDMTTDVDEEGWTYSFSFSPAFSWHGTHIWFHSFVRRRRWLRKRIKLHTPNGSECSSRNTSRERGHGLNPDYFTIHSHSRHHATTTITGSTTLTNGTTTKKKRNVMAGEGWDWKDEDGDGREDSEQAQHEGIKDIPTLMNVLRASRLDREKVDAVRNFLEEAGEEVEYLAGRVPDVMRLMIFQASRRRLLALLVRAGEEAERGVEAPETPVEEGVPEAPLPPVVLGEGEPTTPLSEISASSQNLLLPPSPVEESVPPVAVPIKEEGVPDEPVRGTRERRERRVRALAAAVAAAEEE</sequence>
<organism evidence="3 4">
    <name type="scientific">Morchella conica CCBAS932</name>
    <dbReference type="NCBI Taxonomy" id="1392247"/>
    <lineage>
        <taxon>Eukaryota</taxon>
        <taxon>Fungi</taxon>
        <taxon>Dikarya</taxon>
        <taxon>Ascomycota</taxon>
        <taxon>Pezizomycotina</taxon>
        <taxon>Pezizomycetes</taxon>
        <taxon>Pezizales</taxon>
        <taxon>Morchellaceae</taxon>
        <taxon>Morchella</taxon>
    </lineage>
</organism>
<feature type="compositionally biased region" description="Basic and acidic residues" evidence="1">
    <location>
        <begin position="137"/>
        <end position="155"/>
    </location>
</feature>
<dbReference type="SMART" id="SM00694">
    <property type="entry name" value="DysFC"/>
    <property type="match status" value="1"/>
</dbReference>
<feature type="compositionally biased region" description="Basic and acidic residues" evidence="1">
    <location>
        <begin position="486"/>
        <end position="503"/>
    </location>
</feature>
<feature type="compositionally biased region" description="Polar residues" evidence="1">
    <location>
        <begin position="1"/>
        <end position="29"/>
    </location>
</feature>
<dbReference type="EMBL" id="ML119106">
    <property type="protein sequence ID" value="RPB17142.1"/>
    <property type="molecule type" value="Genomic_DNA"/>
</dbReference>
<feature type="compositionally biased region" description="Polar residues" evidence="1">
    <location>
        <begin position="456"/>
        <end position="468"/>
    </location>
</feature>
<feature type="region of interest" description="Disordered" evidence="1">
    <location>
        <begin position="451"/>
        <end position="503"/>
    </location>
</feature>
<evidence type="ECO:0000313" key="3">
    <source>
        <dbReference type="EMBL" id="RPB17142.1"/>
    </source>
</evidence>
<feature type="region of interest" description="Disordered" evidence="1">
    <location>
        <begin position="1"/>
        <end position="155"/>
    </location>
</feature>